<keyword evidence="2" id="KW-1185">Reference proteome</keyword>
<accession>A0A4Y2RM61</accession>
<reference evidence="1 2" key="1">
    <citation type="journal article" date="2019" name="Sci. Rep.">
        <title>Orb-weaving spider Araneus ventricosus genome elucidates the spidroin gene catalogue.</title>
        <authorList>
            <person name="Kono N."/>
            <person name="Nakamura H."/>
            <person name="Ohtoshi R."/>
            <person name="Moran D.A.P."/>
            <person name="Shinohara A."/>
            <person name="Yoshida Y."/>
            <person name="Fujiwara M."/>
            <person name="Mori M."/>
            <person name="Tomita M."/>
            <person name="Arakawa K."/>
        </authorList>
    </citation>
    <scope>NUCLEOTIDE SEQUENCE [LARGE SCALE GENOMIC DNA]</scope>
</reference>
<evidence type="ECO:0000313" key="2">
    <source>
        <dbReference type="Proteomes" id="UP000499080"/>
    </source>
</evidence>
<name>A0A4Y2RM61_ARAVE</name>
<dbReference type="EMBL" id="BGPR01145992">
    <property type="protein sequence ID" value="GBN76768.1"/>
    <property type="molecule type" value="Genomic_DNA"/>
</dbReference>
<proteinExistence type="predicted"/>
<evidence type="ECO:0000313" key="1">
    <source>
        <dbReference type="EMBL" id="GBN76768.1"/>
    </source>
</evidence>
<organism evidence="1 2">
    <name type="scientific">Araneus ventricosus</name>
    <name type="common">Orbweaver spider</name>
    <name type="synonym">Epeira ventricosa</name>
    <dbReference type="NCBI Taxonomy" id="182803"/>
    <lineage>
        <taxon>Eukaryota</taxon>
        <taxon>Metazoa</taxon>
        <taxon>Ecdysozoa</taxon>
        <taxon>Arthropoda</taxon>
        <taxon>Chelicerata</taxon>
        <taxon>Arachnida</taxon>
        <taxon>Araneae</taxon>
        <taxon>Araneomorphae</taxon>
        <taxon>Entelegynae</taxon>
        <taxon>Araneoidea</taxon>
        <taxon>Araneidae</taxon>
        <taxon>Araneus</taxon>
    </lineage>
</organism>
<gene>
    <name evidence="1" type="ORF">AVEN_222923_1</name>
</gene>
<protein>
    <submittedName>
        <fullName evidence="1">Uncharacterized protein</fullName>
    </submittedName>
</protein>
<dbReference type="AlphaFoldDB" id="A0A4Y2RM61"/>
<sequence>MYHWRREENGEHTHVDFTYWNFLADLLSLKTVFD</sequence>
<feature type="non-terminal residue" evidence="1">
    <location>
        <position position="34"/>
    </location>
</feature>
<comment type="caution">
    <text evidence="1">The sequence shown here is derived from an EMBL/GenBank/DDBJ whole genome shotgun (WGS) entry which is preliminary data.</text>
</comment>
<dbReference type="Proteomes" id="UP000499080">
    <property type="component" value="Unassembled WGS sequence"/>
</dbReference>